<dbReference type="InterPro" id="IPR000182">
    <property type="entry name" value="GNAT_dom"/>
</dbReference>
<dbReference type="Pfam" id="PF00583">
    <property type="entry name" value="Acetyltransf_1"/>
    <property type="match status" value="1"/>
</dbReference>
<organism evidence="2">
    <name type="scientific">mine drainage metagenome</name>
    <dbReference type="NCBI Taxonomy" id="410659"/>
    <lineage>
        <taxon>unclassified sequences</taxon>
        <taxon>metagenomes</taxon>
        <taxon>ecological metagenomes</taxon>
    </lineage>
</organism>
<evidence type="ECO:0000313" key="2">
    <source>
        <dbReference type="EMBL" id="OIQ91510.1"/>
    </source>
</evidence>
<dbReference type="PANTHER" id="PTHR43072:SF8">
    <property type="entry name" value="ACYLTRANSFERASE FABY-RELATED"/>
    <property type="match status" value="1"/>
</dbReference>
<dbReference type="PANTHER" id="PTHR43072">
    <property type="entry name" value="N-ACETYLTRANSFERASE"/>
    <property type="match status" value="1"/>
</dbReference>
<dbReference type="CDD" id="cd04301">
    <property type="entry name" value="NAT_SF"/>
    <property type="match status" value="1"/>
</dbReference>
<dbReference type="EMBL" id="MLJW01000257">
    <property type="protein sequence ID" value="OIQ91510.1"/>
    <property type="molecule type" value="Genomic_DNA"/>
</dbReference>
<gene>
    <name evidence="2" type="primary">bar_2</name>
    <name evidence="2" type="ORF">GALL_265870</name>
</gene>
<protein>
    <submittedName>
        <fullName evidence="2">Phosphinothricin N-acetyltransferase</fullName>
        <ecNumber evidence="2">2.3.1.183</ecNumber>
    </submittedName>
</protein>
<proteinExistence type="predicted"/>
<dbReference type="Gene3D" id="3.40.630.30">
    <property type="match status" value="1"/>
</dbReference>
<keyword evidence="2" id="KW-0808">Transferase</keyword>
<name>A0A1J5R6A5_9ZZZZ</name>
<accession>A0A1J5R6A5</accession>
<dbReference type="SUPFAM" id="SSF55729">
    <property type="entry name" value="Acyl-CoA N-acyltransferases (Nat)"/>
    <property type="match status" value="1"/>
</dbReference>
<comment type="caution">
    <text evidence="2">The sequence shown here is derived from an EMBL/GenBank/DDBJ whole genome shotgun (WGS) entry which is preliminary data.</text>
</comment>
<dbReference type="GO" id="GO:0102971">
    <property type="term" value="F:phosphinothricin N-acetyltransferase activity"/>
    <property type="evidence" value="ECO:0007669"/>
    <property type="project" value="UniProtKB-EC"/>
</dbReference>
<keyword evidence="2" id="KW-0012">Acyltransferase</keyword>
<evidence type="ECO:0000259" key="1">
    <source>
        <dbReference type="PROSITE" id="PS51186"/>
    </source>
</evidence>
<feature type="domain" description="N-acetyltransferase" evidence="1">
    <location>
        <begin position="10"/>
        <end position="173"/>
    </location>
</feature>
<sequence length="186" mass="20345">MAATHSTHSISTRAATEADLEAMTSIYRHHVLHGTGTFEIEPPDLPEMRRRLQLVRTRGLPWLVVERDGAVAGYAYANWFREREAYRWTLEDSVYIDERQRGLGLGSALMEHLLDACEAAGARQLLAVIGDSANKGSMALHQRYGFAHCGVMPAVGWKFGRWLDVVLMQKALGAGAGAAPSGVAQA</sequence>
<reference evidence="2" key="1">
    <citation type="submission" date="2016-10" db="EMBL/GenBank/DDBJ databases">
        <title>Sequence of Gallionella enrichment culture.</title>
        <authorList>
            <person name="Poehlein A."/>
            <person name="Muehling M."/>
            <person name="Daniel R."/>
        </authorList>
    </citation>
    <scope>NUCLEOTIDE SEQUENCE</scope>
</reference>
<dbReference type="InterPro" id="IPR016181">
    <property type="entry name" value="Acyl_CoA_acyltransferase"/>
</dbReference>
<dbReference type="PROSITE" id="PS51186">
    <property type="entry name" value="GNAT"/>
    <property type="match status" value="1"/>
</dbReference>
<dbReference type="AlphaFoldDB" id="A0A1J5R6A5"/>
<dbReference type="EC" id="2.3.1.183" evidence="2"/>